<keyword evidence="9" id="KW-0012">Acyltransferase</keyword>
<dbReference type="OrthoDB" id="428854at2759"/>
<dbReference type="GO" id="GO:0000785">
    <property type="term" value="C:chromatin"/>
    <property type="evidence" value="ECO:0007669"/>
    <property type="project" value="TreeGrafter"/>
</dbReference>
<evidence type="ECO:0000256" key="9">
    <source>
        <dbReference type="ARBA" id="ARBA00023315"/>
    </source>
</evidence>
<evidence type="ECO:0000256" key="4">
    <source>
        <dbReference type="ARBA" id="ARBA00022723"/>
    </source>
</evidence>
<feature type="compositionally biased region" description="Polar residues" evidence="10">
    <location>
        <begin position="90"/>
        <end position="104"/>
    </location>
</feature>
<keyword evidence="5" id="KW-0863">Zinc-finger</keyword>
<dbReference type="GO" id="GO:0008270">
    <property type="term" value="F:zinc ion binding"/>
    <property type="evidence" value="ECO:0007669"/>
    <property type="project" value="UniProtKB-KW"/>
</dbReference>
<dbReference type="PANTHER" id="PTHR45884">
    <property type="entry name" value="N-ACETYLTRANSFERASE ECO"/>
    <property type="match status" value="1"/>
</dbReference>
<keyword evidence="7" id="KW-0539">Nucleus</keyword>
<name>A0A5C3F8A2_9BASI</name>
<accession>A0A5C3F8A2</accession>
<feature type="compositionally biased region" description="Basic and acidic residues" evidence="10">
    <location>
        <begin position="77"/>
        <end position="88"/>
    </location>
</feature>
<evidence type="ECO:0000256" key="7">
    <source>
        <dbReference type="ARBA" id="ARBA00023242"/>
    </source>
</evidence>
<evidence type="ECO:0000256" key="10">
    <source>
        <dbReference type="SAM" id="MobiDB-lite"/>
    </source>
</evidence>
<dbReference type="AlphaFoldDB" id="A0A5C3F8A2"/>
<evidence type="ECO:0000256" key="3">
    <source>
        <dbReference type="ARBA" id="ARBA00022679"/>
    </source>
</evidence>
<dbReference type="Pfam" id="PF13880">
    <property type="entry name" value="Acetyltransf_13"/>
    <property type="match status" value="1"/>
</dbReference>
<evidence type="ECO:0000256" key="1">
    <source>
        <dbReference type="ARBA" id="ARBA00004123"/>
    </source>
</evidence>
<evidence type="ECO:0000256" key="2">
    <source>
        <dbReference type="ARBA" id="ARBA00005816"/>
    </source>
</evidence>
<keyword evidence="3 13" id="KW-0808">Transferase</keyword>
<evidence type="ECO:0000313" key="14">
    <source>
        <dbReference type="Proteomes" id="UP000323386"/>
    </source>
</evidence>
<dbReference type="GO" id="GO:0005634">
    <property type="term" value="C:nucleus"/>
    <property type="evidence" value="ECO:0007669"/>
    <property type="project" value="UniProtKB-SubCell"/>
</dbReference>
<organism evidence="13 14">
    <name type="scientific">Pseudozyma flocculosa</name>
    <dbReference type="NCBI Taxonomy" id="84751"/>
    <lineage>
        <taxon>Eukaryota</taxon>
        <taxon>Fungi</taxon>
        <taxon>Dikarya</taxon>
        <taxon>Basidiomycota</taxon>
        <taxon>Ustilaginomycotina</taxon>
        <taxon>Ustilaginomycetes</taxon>
        <taxon>Ustilaginales</taxon>
        <taxon>Ustilaginaceae</taxon>
        <taxon>Pseudozyma</taxon>
    </lineage>
</organism>
<feature type="domain" description="N-acetyltransferase ESCO acetyl-transferase" evidence="12">
    <location>
        <begin position="353"/>
        <end position="419"/>
    </location>
</feature>
<feature type="region of interest" description="Disordered" evidence="10">
    <location>
        <begin position="298"/>
        <end position="322"/>
    </location>
</feature>
<feature type="domain" description="N-acetyltransferase ESCO zinc-finger" evidence="11">
    <location>
        <begin position="132"/>
        <end position="169"/>
    </location>
</feature>
<comment type="subcellular location">
    <subcellularLocation>
        <location evidence="1">Nucleus</location>
    </subcellularLocation>
</comment>
<dbReference type="InterPro" id="IPR028005">
    <property type="entry name" value="AcTrfase_ESCO_Znf_dom"/>
</dbReference>
<reference evidence="13 14" key="1">
    <citation type="submission" date="2018-03" db="EMBL/GenBank/DDBJ databases">
        <authorList>
            <person name="Guldener U."/>
        </authorList>
    </citation>
    <scope>NUCLEOTIDE SEQUENCE [LARGE SCALE GENOMIC DNA]</scope>
    <source>
        <strain evidence="13 14">DAOM196992</strain>
    </source>
</reference>
<feature type="region of interest" description="Disordered" evidence="10">
    <location>
        <begin position="1"/>
        <end position="104"/>
    </location>
</feature>
<keyword evidence="4" id="KW-0479">Metal-binding</keyword>
<dbReference type="PANTHER" id="PTHR45884:SF2">
    <property type="entry name" value="N-ACETYLTRANSFERASE ECO"/>
    <property type="match status" value="1"/>
</dbReference>
<keyword evidence="14" id="KW-1185">Reference proteome</keyword>
<dbReference type="Pfam" id="PF13878">
    <property type="entry name" value="zf-C2H2_3"/>
    <property type="match status" value="1"/>
</dbReference>
<evidence type="ECO:0000259" key="11">
    <source>
        <dbReference type="Pfam" id="PF13878"/>
    </source>
</evidence>
<protein>
    <submittedName>
        <fullName evidence="13">Related to ECO1 - Acetyltransferase required for establishment of sister chromatid cohesion</fullName>
    </submittedName>
</protein>
<evidence type="ECO:0000256" key="8">
    <source>
        <dbReference type="ARBA" id="ARBA00023306"/>
    </source>
</evidence>
<evidence type="ECO:0000259" key="12">
    <source>
        <dbReference type="Pfam" id="PF13880"/>
    </source>
</evidence>
<proteinExistence type="inferred from homology"/>
<evidence type="ECO:0000313" key="13">
    <source>
        <dbReference type="EMBL" id="SPO40683.1"/>
    </source>
</evidence>
<dbReference type="InterPro" id="IPR028009">
    <property type="entry name" value="ESCO_Acetyltransf_dom"/>
</dbReference>
<dbReference type="Proteomes" id="UP000323386">
    <property type="component" value="Unassembled WGS sequence"/>
</dbReference>
<keyword evidence="8" id="KW-0131">Cell cycle</keyword>
<gene>
    <name evidence="13" type="ORF">PSFLO_06165</name>
</gene>
<sequence>MPVSVFGQHERKTPAIGKTRAATTYAGRARRMRSDELPSDDGPASLPSTPTKRMRRSVDVATASSFGPIDTEGDNDGDGHGDDGDVVRRSLSSPVTSRSTATTSLLFGGARSRRHQAAAASATAAAAKRSEQLILDLGQRIRVVCNECGMQYDTSSPEDGTLHAKYHDRTIKGVDWTSKCLLAAGREVASFRISDPKTKPSVLRPSGSASAQGRGTGADAGDEVRILCYELGQVKEAVATRKLTELMASVDEALGASTLPDSTLKACKLFVAVKAGRGVGAALVGRVALGTARRVVGGGAGGDVDQDNDNDNDNDKENRAGVAAPRATYQVLHDGGEAIFVSEPLSASATPPIGVHRIHVIARFRRSGLASRLLDAAADHSVYGLNLARLEQMYGGRAGTVAFSQPTDAGRKLAERWIRSGGGGGEGAAKKQDGRLVVYEG</sequence>
<comment type="similarity">
    <text evidence="2">Belongs to the acetyltransferase family. ECO subfamily.</text>
</comment>
<evidence type="ECO:0000256" key="6">
    <source>
        <dbReference type="ARBA" id="ARBA00022833"/>
    </source>
</evidence>
<keyword evidence="6" id="KW-0862">Zinc</keyword>
<feature type="region of interest" description="Disordered" evidence="10">
    <location>
        <begin position="196"/>
        <end position="219"/>
    </location>
</feature>
<dbReference type="GO" id="GO:0061733">
    <property type="term" value="F:protein-lysine-acetyltransferase activity"/>
    <property type="evidence" value="ECO:0007669"/>
    <property type="project" value="TreeGrafter"/>
</dbReference>
<evidence type="ECO:0000256" key="5">
    <source>
        <dbReference type="ARBA" id="ARBA00022771"/>
    </source>
</evidence>
<dbReference type="EMBL" id="OOIP01000021">
    <property type="protein sequence ID" value="SPO40683.1"/>
    <property type="molecule type" value="Genomic_DNA"/>
</dbReference>
<dbReference type="GO" id="GO:0007064">
    <property type="term" value="P:mitotic sister chromatid cohesion"/>
    <property type="evidence" value="ECO:0007669"/>
    <property type="project" value="TreeGrafter"/>
</dbReference>